<reference evidence="8" key="1">
    <citation type="submission" date="2015-08" db="EMBL/GenBank/DDBJ databases">
        <title>Complete Genome Sequence of Azospirillum thiophilum BV-S.</title>
        <authorList>
            <person name="Fomenkov A."/>
            <person name="Vincze T."/>
            <person name="Grabovich M."/>
            <person name="Dubinina G."/>
            <person name="Orlova M."/>
            <person name="Belousova E."/>
            <person name="Roberts R.J."/>
        </authorList>
    </citation>
    <scope>NUCLEOTIDE SEQUENCE [LARGE SCALE GENOMIC DNA]</scope>
    <source>
        <strain evidence="8">BV-S</strain>
    </source>
</reference>
<dbReference type="InterPro" id="IPR012132">
    <property type="entry name" value="GMC_OxRdtase"/>
</dbReference>
<dbReference type="AlphaFoldDB" id="A0AAC8W3G0"/>
<dbReference type="PANTHER" id="PTHR11552">
    <property type="entry name" value="GLUCOSE-METHANOL-CHOLINE GMC OXIDOREDUCTASE"/>
    <property type="match status" value="1"/>
</dbReference>
<feature type="binding site" evidence="5">
    <location>
        <position position="83"/>
    </location>
    <ligand>
        <name>FAD</name>
        <dbReference type="ChEBI" id="CHEBI:57692"/>
    </ligand>
</feature>
<reference evidence="7 8" key="2">
    <citation type="journal article" date="2016" name="Genome Announc.">
        <title>Complete Genome Sequence of a Strain of Azospirillum thiophilum Isolated from a Sulfide Spring.</title>
        <authorList>
            <person name="Fomenkov A."/>
            <person name="Vincze T."/>
            <person name="Grabovich M."/>
            <person name="Anton B.P."/>
            <person name="Dubinina G."/>
            <person name="Orlova M."/>
            <person name="Belousova E."/>
            <person name="Roberts R.J."/>
        </authorList>
    </citation>
    <scope>NUCLEOTIDE SEQUENCE [LARGE SCALE GENOMIC DNA]</scope>
    <source>
        <strain evidence="7 8">BV-S</strain>
    </source>
</reference>
<evidence type="ECO:0000256" key="2">
    <source>
        <dbReference type="ARBA" id="ARBA00010790"/>
    </source>
</evidence>
<gene>
    <name evidence="7" type="ORF">AL072_25760</name>
</gene>
<evidence type="ECO:0000256" key="5">
    <source>
        <dbReference type="PIRSR" id="PIRSR000137-2"/>
    </source>
</evidence>
<evidence type="ECO:0000256" key="3">
    <source>
        <dbReference type="ARBA" id="ARBA00022630"/>
    </source>
</evidence>
<dbReference type="PIRSF" id="PIRSF000137">
    <property type="entry name" value="Alcohol_oxidase"/>
    <property type="match status" value="1"/>
</dbReference>
<comment type="cofactor">
    <cofactor evidence="1 5">
        <name>FAD</name>
        <dbReference type="ChEBI" id="CHEBI:57692"/>
    </cofactor>
</comment>
<dbReference type="RefSeq" id="WP_045583809.1">
    <property type="nucleotide sequence ID" value="NZ_CP012404.1"/>
</dbReference>
<dbReference type="PANTHER" id="PTHR11552:SF147">
    <property type="entry name" value="CHOLINE DEHYDROGENASE, MITOCHONDRIAL"/>
    <property type="match status" value="1"/>
</dbReference>
<dbReference type="InterPro" id="IPR007867">
    <property type="entry name" value="GMC_OxRtase_C"/>
</dbReference>
<evidence type="ECO:0000313" key="8">
    <source>
        <dbReference type="Proteomes" id="UP000069935"/>
    </source>
</evidence>
<keyword evidence="8" id="KW-1185">Reference proteome</keyword>
<comment type="similarity">
    <text evidence="2">Belongs to the GMC oxidoreductase family.</text>
</comment>
<dbReference type="InterPro" id="IPR000172">
    <property type="entry name" value="GMC_OxRdtase_N"/>
</dbReference>
<dbReference type="KEGG" id="ati:AL072_25760"/>
<dbReference type="Pfam" id="PF05199">
    <property type="entry name" value="GMC_oxred_C"/>
    <property type="match status" value="1"/>
</dbReference>
<dbReference type="SUPFAM" id="SSF51905">
    <property type="entry name" value="FAD/NAD(P)-binding domain"/>
    <property type="match status" value="1"/>
</dbReference>
<dbReference type="SUPFAM" id="SSF54373">
    <property type="entry name" value="FAD-linked reductases, C-terminal domain"/>
    <property type="match status" value="1"/>
</dbReference>
<dbReference type="Gene3D" id="3.30.560.10">
    <property type="entry name" value="Glucose Oxidase, domain 3"/>
    <property type="match status" value="1"/>
</dbReference>
<name>A0AAC8W3G0_9PROT</name>
<feature type="binding site" evidence="5">
    <location>
        <begin position="91"/>
        <end position="94"/>
    </location>
    <ligand>
        <name>FAD</name>
        <dbReference type="ChEBI" id="CHEBI:57692"/>
    </ligand>
</feature>
<accession>A0AAC8W3G0</accession>
<evidence type="ECO:0000259" key="6">
    <source>
        <dbReference type="PROSITE" id="PS00624"/>
    </source>
</evidence>
<dbReference type="InterPro" id="IPR036188">
    <property type="entry name" value="FAD/NAD-bd_sf"/>
</dbReference>
<evidence type="ECO:0000313" key="7">
    <source>
        <dbReference type="EMBL" id="ALG74352.1"/>
    </source>
</evidence>
<feature type="domain" description="Glucose-methanol-choline oxidoreductase N-terminal" evidence="6">
    <location>
        <begin position="255"/>
        <end position="269"/>
    </location>
</feature>
<dbReference type="EMBL" id="CP012404">
    <property type="protein sequence ID" value="ALG74352.1"/>
    <property type="molecule type" value="Genomic_DNA"/>
</dbReference>
<dbReference type="Proteomes" id="UP000069935">
    <property type="component" value="Chromosome 4"/>
</dbReference>
<dbReference type="GO" id="GO:0050660">
    <property type="term" value="F:flavin adenine dinucleotide binding"/>
    <property type="evidence" value="ECO:0007669"/>
    <property type="project" value="InterPro"/>
</dbReference>
<dbReference type="PROSITE" id="PS00624">
    <property type="entry name" value="GMC_OXRED_2"/>
    <property type="match status" value="1"/>
</dbReference>
<keyword evidence="3" id="KW-0285">Flavoprotein</keyword>
<keyword evidence="4 5" id="KW-0274">FAD</keyword>
<organism evidence="7 8">
    <name type="scientific">Azospirillum thiophilum</name>
    <dbReference type="NCBI Taxonomy" id="528244"/>
    <lineage>
        <taxon>Bacteria</taxon>
        <taxon>Pseudomonadati</taxon>
        <taxon>Pseudomonadota</taxon>
        <taxon>Alphaproteobacteria</taxon>
        <taxon>Rhodospirillales</taxon>
        <taxon>Azospirillaceae</taxon>
        <taxon>Azospirillum</taxon>
    </lineage>
</organism>
<evidence type="ECO:0000256" key="1">
    <source>
        <dbReference type="ARBA" id="ARBA00001974"/>
    </source>
</evidence>
<sequence length="552" mass="60825">MSDYDYIVVGAGAAGCALAARLTEDGRHRVLLLEAGGRDANIWIHIPLGVGKLLQNPKYVWQFMTEPEPALHGQRIYWPRGKVMGGSSSVNGMVYVRGDPEEYDHWRALGNPGWGYADLLPYFKRMEDYPQGDPAYRGRGGPMKIVNRGAWDPDPLSDAYLAACIEAGIPPNEDYNATTLEGAAYLQQNGRNGRRCSSAAGYLATARKRPNLRIETNAQATRVLFQGTRAVGVEYRQDGILREARARGEVLLSAGSVQSPQLLELSGIGDERRLRALGIPVVTHLPGVGESLLDHLQVRFTFECTRPITINDMIHSPVRRMMVGLEYVLFRRGLLSTTSSTVHAIARTRPELPRPDVKIQLAQISGKDRYSRSKELGTDRYPGFSIGVFKLRPESRGSLHIRSADPLEPPEIRPNYLGHPKDEQTYVDAFKLIRRIAAQPAFAPLMAGERRPGPDTTRDEDLVDYARRTGQTSWHPISSCRMGTDDMAVVDARLRVRGVQGLRVVDASIMPTMASPNTNAPAIMIGEKGADLVLEDARTGEIAAPMPLKAAS</sequence>
<protein>
    <recommendedName>
        <fullName evidence="6">Glucose-methanol-choline oxidoreductase N-terminal domain-containing protein</fullName>
    </recommendedName>
</protein>
<dbReference type="Gene3D" id="3.50.50.60">
    <property type="entry name" value="FAD/NAD(P)-binding domain"/>
    <property type="match status" value="1"/>
</dbReference>
<dbReference type="Pfam" id="PF00732">
    <property type="entry name" value="GMC_oxred_N"/>
    <property type="match status" value="1"/>
</dbReference>
<dbReference type="GO" id="GO:0016614">
    <property type="term" value="F:oxidoreductase activity, acting on CH-OH group of donors"/>
    <property type="evidence" value="ECO:0007669"/>
    <property type="project" value="InterPro"/>
</dbReference>
<evidence type="ECO:0000256" key="4">
    <source>
        <dbReference type="ARBA" id="ARBA00022827"/>
    </source>
</evidence>
<feature type="binding site" evidence="5">
    <location>
        <begin position="474"/>
        <end position="475"/>
    </location>
    <ligand>
        <name>FAD</name>
        <dbReference type="ChEBI" id="CHEBI:57692"/>
    </ligand>
</feature>
<proteinExistence type="inferred from homology"/>